<feature type="compositionally biased region" description="Low complexity" evidence="2">
    <location>
        <begin position="436"/>
        <end position="446"/>
    </location>
</feature>
<evidence type="ECO:0000256" key="1">
    <source>
        <dbReference type="ARBA" id="ARBA00022468"/>
    </source>
</evidence>
<evidence type="ECO:0000313" key="4">
    <source>
        <dbReference type="Proteomes" id="UP001152795"/>
    </source>
</evidence>
<dbReference type="InterPro" id="IPR036034">
    <property type="entry name" value="PDZ_sf"/>
</dbReference>
<keyword evidence="4" id="KW-1185">Reference proteome</keyword>
<feature type="region of interest" description="Disordered" evidence="2">
    <location>
        <begin position="306"/>
        <end position="382"/>
    </location>
</feature>
<dbReference type="PROSITE" id="PS50106">
    <property type="entry name" value="PDZ"/>
    <property type="match status" value="1"/>
</dbReference>
<evidence type="ECO:0000256" key="2">
    <source>
        <dbReference type="SAM" id="MobiDB-lite"/>
    </source>
</evidence>
<dbReference type="OrthoDB" id="120383at2759"/>
<dbReference type="InterPro" id="IPR035892">
    <property type="entry name" value="C2_domain_sf"/>
</dbReference>
<reference evidence="3" key="1">
    <citation type="submission" date="2020-04" db="EMBL/GenBank/DDBJ databases">
        <authorList>
            <person name="Alioto T."/>
            <person name="Alioto T."/>
            <person name="Gomez Garrido J."/>
        </authorList>
    </citation>
    <scope>NUCLEOTIDE SEQUENCE</scope>
    <source>
        <strain evidence="3">A484AB</strain>
    </source>
</reference>
<dbReference type="EMBL" id="CACRXK020001373">
    <property type="protein sequence ID" value="CAB3988747.1"/>
    <property type="molecule type" value="Genomic_DNA"/>
</dbReference>
<dbReference type="GO" id="GO:0046578">
    <property type="term" value="P:regulation of Ras protein signal transduction"/>
    <property type="evidence" value="ECO:0007669"/>
    <property type="project" value="TreeGrafter"/>
</dbReference>
<dbReference type="GO" id="GO:0016477">
    <property type="term" value="P:cell migration"/>
    <property type="evidence" value="ECO:0007669"/>
    <property type="project" value="TreeGrafter"/>
</dbReference>
<feature type="compositionally biased region" description="Low complexity" evidence="2">
    <location>
        <begin position="310"/>
        <end position="321"/>
    </location>
</feature>
<feature type="region of interest" description="Disordered" evidence="2">
    <location>
        <begin position="422"/>
        <end position="519"/>
    </location>
</feature>
<dbReference type="SMART" id="SM00239">
    <property type="entry name" value="C2"/>
    <property type="match status" value="1"/>
</dbReference>
<feature type="compositionally biased region" description="Polar residues" evidence="2">
    <location>
        <begin position="476"/>
        <end position="488"/>
    </location>
</feature>
<dbReference type="AlphaFoldDB" id="A0A7D9DMY5"/>
<dbReference type="PROSITE" id="PS50004">
    <property type="entry name" value="C2"/>
    <property type="match status" value="1"/>
</dbReference>
<dbReference type="Pfam" id="PF25336">
    <property type="entry name" value="C2_SYDE"/>
    <property type="match status" value="1"/>
</dbReference>
<evidence type="ECO:0000313" key="3">
    <source>
        <dbReference type="EMBL" id="CAB3988747.1"/>
    </source>
</evidence>
<feature type="compositionally biased region" description="Basic and acidic residues" evidence="2">
    <location>
        <begin position="191"/>
        <end position="205"/>
    </location>
</feature>
<proteinExistence type="predicted"/>
<dbReference type="Proteomes" id="UP001152795">
    <property type="component" value="Unassembled WGS sequence"/>
</dbReference>
<protein>
    <submittedName>
        <fullName evidence="3">Rho GTPase-activating 100F-like</fullName>
    </submittedName>
</protein>
<dbReference type="InterPro" id="IPR052118">
    <property type="entry name" value="Rho-GAP_regulator"/>
</dbReference>
<dbReference type="SUPFAM" id="SSF48350">
    <property type="entry name" value="GTPase activation domain, GAP"/>
    <property type="match status" value="1"/>
</dbReference>
<accession>A0A7D9DMY5</accession>
<dbReference type="Pfam" id="PF00595">
    <property type="entry name" value="PDZ"/>
    <property type="match status" value="1"/>
</dbReference>
<dbReference type="Pfam" id="PF00620">
    <property type="entry name" value="RhoGAP"/>
    <property type="match status" value="1"/>
</dbReference>
<dbReference type="GO" id="GO:0005096">
    <property type="term" value="F:GTPase activator activity"/>
    <property type="evidence" value="ECO:0007669"/>
    <property type="project" value="UniProtKB-KW"/>
</dbReference>
<feature type="region of interest" description="Disordered" evidence="2">
    <location>
        <begin position="191"/>
        <end position="213"/>
    </location>
</feature>
<dbReference type="Gene3D" id="2.60.40.150">
    <property type="entry name" value="C2 domain"/>
    <property type="match status" value="1"/>
</dbReference>
<dbReference type="Gene3D" id="2.30.42.10">
    <property type="match status" value="1"/>
</dbReference>
<dbReference type="GO" id="GO:0030030">
    <property type="term" value="P:cell projection organization"/>
    <property type="evidence" value="ECO:0007669"/>
    <property type="project" value="TreeGrafter"/>
</dbReference>
<dbReference type="PANTHER" id="PTHR46150">
    <property type="entry name" value="RHO GTPASE-ACTIVATING PROTEIN 100F"/>
    <property type="match status" value="1"/>
</dbReference>
<organism evidence="3 4">
    <name type="scientific">Paramuricea clavata</name>
    <name type="common">Red gorgonian</name>
    <name type="synonym">Violescent sea-whip</name>
    <dbReference type="NCBI Taxonomy" id="317549"/>
    <lineage>
        <taxon>Eukaryota</taxon>
        <taxon>Metazoa</taxon>
        <taxon>Cnidaria</taxon>
        <taxon>Anthozoa</taxon>
        <taxon>Octocorallia</taxon>
        <taxon>Malacalcyonacea</taxon>
        <taxon>Plexauridae</taxon>
        <taxon>Paramuricea</taxon>
    </lineage>
</organism>
<feature type="compositionally biased region" description="Low complexity" evidence="2">
    <location>
        <begin position="456"/>
        <end position="469"/>
    </location>
</feature>
<keyword evidence="1" id="KW-0343">GTPase activation</keyword>
<dbReference type="InterPro" id="IPR000008">
    <property type="entry name" value="C2_dom"/>
</dbReference>
<gene>
    <name evidence="3" type="ORF">PACLA_8A025391</name>
</gene>
<dbReference type="GO" id="GO:0007165">
    <property type="term" value="P:signal transduction"/>
    <property type="evidence" value="ECO:0007669"/>
    <property type="project" value="InterPro"/>
</dbReference>
<dbReference type="PROSITE" id="PS50238">
    <property type="entry name" value="RHOGAP"/>
    <property type="match status" value="1"/>
</dbReference>
<feature type="compositionally biased region" description="Polar residues" evidence="2">
    <location>
        <begin position="366"/>
        <end position="375"/>
    </location>
</feature>
<dbReference type="InterPro" id="IPR001478">
    <property type="entry name" value="PDZ"/>
</dbReference>
<feature type="region of interest" description="Disordered" evidence="2">
    <location>
        <begin position="561"/>
        <end position="580"/>
    </location>
</feature>
<dbReference type="SUPFAM" id="SSF49562">
    <property type="entry name" value="C2 domain (Calcium/lipid-binding domain, CaLB)"/>
    <property type="match status" value="1"/>
</dbReference>
<dbReference type="InterPro" id="IPR057459">
    <property type="entry name" value="SYDE1/2_C2"/>
</dbReference>
<dbReference type="SMART" id="SM00228">
    <property type="entry name" value="PDZ"/>
    <property type="match status" value="1"/>
</dbReference>
<dbReference type="InterPro" id="IPR008936">
    <property type="entry name" value="Rho_GTPase_activation_prot"/>
</dbReference>
<dbReference type="Gene3D" id="1.10.555.10">
    <property type="entry name" value="Rho GTPase activation protein"/>
    <property type="match status" value="1"/>
</dbReference>
<feature type="compositionally biased region" description="Polar residues" evidence="2">
    <location>
        <begin position="496"/>
        <end position="519"/>
    </location>
</feature>
<comment type="caution">
    <text evidence="3">The sequence shown here is derived from an EMBL/GenBank/DDBJ whole genome shotgun (WGS) entry which is preliminary data.</text>
</comment>
<name>A0A7D9DMY5_PARCT</name>
<dbReference type="SUPFAM" id="SSF50156">
    <property type="entry name" value="PDZ domain-like"/>
    <property type="match status" value="1"/>
</dbReference>
<sequence>MASPGLQSQSRRRLPRAPNIDASVEKVECRDSVDIEQQQNMASIAKKRLTPEVVAMLLSLDYDSETTVNANKVVGSGISTKSVGEISQTPNTKVILQGDVGLVNILKTSGQPLGFSLREYNVNKCEEPGGIFVSRLTPGGVVEQNSLLSTGDEILEINRVAVKDYKLSDVVAMIQIPKKLTLKVRFKCRGDSSDVSKEHGTEKPKPSVRNVNNNYIEPNHRFECHRTGPKQGAQISAKESIITAPGALKFRRSSSGRLLPAPPESEVSISHFNTRHENRPSSYTSNIVSSDLSRLKHDNNTINLNTRLGSNSNFSENNSLSQRASQTHLNKEIVKIHSNPEISTSKQKNQKRSTVMPASINERKPSQGTDSQDGRYTSKRLDPGDIKFDILASYDPKYSNFDSASNIISRTLDEIKIESKDDLSKSTLRKTSETFGSSSSLSSNGSPKPQVRKSKNSSSSLGSSGLSRSDMLAHSSRLSDNSPVSSSAENEDQMSKGVSENSIKQNQKPPFTHSLSSDDLNRSHNSWFSKIGHPKLKHVRKFSEGARPLSIPAAFGEPYRVQESTDVSSDDAEHGYRLYPSTPQETASRAVTGMVTLDIVKGAQIGESITREKRKKTKVLCSVDSDGVRQACTVSKKGINDFQWNESFEIELQRTREIRITVCSHSKKEDVKIAEGCLSLASLLNEGNEHLLAVCLEPSGMLCIKLKFTDMKFLLQRTPSQKKEGVFGFPLETVLRREGSKIPNLIRKCVEEINERGLETTGIYRICGNAAKKKVLRAQFDNNSASVDLSQTENPVDINIITGLLKDYLRELPRPLLSQDIRELLCETDAVPDNPRDNLVSAIIKKFTRTSKATIMYLLDHFVTVLMNCDANKMDSHNLAVCIGPVLLCPSLGGSTTSTVSDTKKDISAIKLLLEVWPKPEQISAC</sequence>
<dbReference type="SMART" id="SM00324">
    <property type="entry name" value="RhoGAP"/>
    <property type="match status" value="1"/>
</dbReference>
<dbReference type="InterPro" id="IPR000198">
    <property type="entry name" value="RhoGAP_dom"/>
</dbReference>
<dbReference type="GO" id="GO:0097060">
    <property type="term" value="C:synaptic membrane"/>
    <property type="evidence" value="ECO:0007669"/>
    <property type="project" value="TreeGrafter"/>
</dbReference>
<dbReference type="PANTHER" id="PTHR46150:SF3">
    <property type="entry name" value="RHO GTPASE-ACTIVATING PROTEIN 100F"/>
    <property type="match status" value="1"/>
</dbReference>